<dbReference type="Proteomes" id="UP000504621">
    <property type="component" value="Unplaced"/>
</dbReference>
<name>A0A6J1B6N8_9ROSI</name>
<sequence length="105" mass="11611">MANVCCSIETEPRTLNQGQLSHAMEMAADVAQKLEPREASAIFIEGLISATEIKEVELADKEKEVECNQRAQVTERPCQCSCDNMESPDTNNILNNLKEPVTAPF</sequence>
<dbReference type="PANTHER" id="PTHR34808:SF5">
    <property type="entry name" value="SMP DOMAIN-CONTAINING PROTEIN"/>
    <property type="match status" value="1"/>
</dbReference>
<reference evidence="2" key="1">
    <citation type="submission" date="2025-08" db="UniProtKB">
        <authorList>
            <consortium name="RefSeq"/>
        </authorList>
    </citation>
    <scope>IDENTIFICATION</scope>
    <source>
        <tissue evidence="2">Leaf</tissue>
    </source>
</reference>
<dbReference type="GeneID" id="110424741"/>
<keyword evidence="1" id="KW-1185">Reference proteome</keyword>
<dbReference type="PANTHER" id="PTHR34808">
    <property type="entry name" value="EXPRESSED PROTEIN"/>
    <property type="match status" value="1"/>
</dbReference>
<dbReference type="AlphaFoldDB" id="A0A6J1B6N8"/>
<gene>
    <name evidence="2" type="primary">LOC110424741</name>
</gene>
<evidence type="ECO:0000313" key="1">
    <source>
        <dbReference type="Proteomes" id="UP000504621"/>
    </source>
</evidence>
<evidence type="ECO:0000313" key="2">
    <source>
        <dbReference type="RefSeq" id="XP_021295072.1"/>
    </source>
</evidence>
<proteinExistence type="predicted"/>
<organism evidence="1 2">
    <name type="scientific">Herrania umbratica</name>
    <dbReference type="NCBI Taxonomy" id="108875"/>
    <lineage>
        <taxon>Eukaryota</taxon>
        <taxon>Viridiplantae</taxon>
        <taxon>Streptophyta</taxon>
        <taxon>Embryophyta</taxon>
        <taxon>Tracheophyta</taxon>
        <taxon>Spermatophyta</taxon>
        <taxon>Magnoliopsida</taxon>
        <taxon>eudicotyledons</taxon>
        <taxon>Gunneridae</taxon>
        <taxon>Pentapetalae</taxon>
        <taxon>rosids</taxon>
        <taxon>malvids</taxon>
        <taxon>Malvales</taxon>
        <taxon>Malvaceae</taxon>
        <taxon>Byttnerioideae</taxon>
        <taxon>Herrania</taxon>
    </lineage>
</organism>
<dbReference type="RefSeq" id="XP_021295072.1">
    <property type="nucleotide sequence ID" value="XM_021439397.1"/>
</dbReference>
<protein>
    <submittedName>
        <fullName evidence="2">Uncharacterized protein LOC110424741 isoform X2</fullName>
    </submittedName>
</protein>
<accession>A0A6J1B6N8</accession>